<dbReference type="PANTHER" id="PTHR46641:SF2">
    <property type="entry name" value="FMRFAMIDE RECEPTOR"/>
    <property type="match status" value="1"/>
</dbReference>
<keyword evidence="2 5" id="KW-0812">Transmembrane</keyword>
<evidence type="ECO:0000313" key="7">
    <source>
        <dbReference type="WBParaSite" id="nRc.2.0.1.t14567-RA"/>
    </source>
</evidence>
<evidence type="ECO:0000256" key="4">
    <source>
        <dbReference type="ARBA" id="ARBA00023136"/>
    </source>
</evidence>
<sequence length="137" mass="15568">MTLFENGTYCEFNFTQILLDENEEELLFSKFNYVIVGPLLVVVICLGLVGNTLSAIVFLTSTSRPRIYYYLITLAVWDAILLLCSLFLYGLPVLFIGKFYPLGSWVAIYPMIYMLSNAAHSGNLSQCVVWATLWFSH</sequence>
<evidence type="ECO:0000256" key="3">
    <source>
        <dbReference type="ARBA" id="ARBA00022989"/>
    </source>
</evidence>
<keyword evidence="4 5" id="KW-0472">Membrane</keyword>
<evidence type="ECO:0000256" key="1">
    <source>
        <dbReference type="ARBA" id="ARBA00004370"/>
    </source>
</evidence>
<accession>A0A915IK62</accession>
<proteinExistence type="predicted"/>
<dbReference type="PANTHER" id="PTHR46641">
    <property type="entry name" value="FMRFAMIDE RECEPTOR-RELATED"/>
    <property type="match status" value="1"/>
</dbReference>
<reference evidence="7" key="1">
    <citation type="submission" date="2022-11" db="UniProtKB">
        <authorList>
            <consortium name="WormBaseParasite"/>
        </authorList>
    </citation>
    <scope>IDENTIFICATION</scope>
</reference>
<dbReference type="PRINTS" id="PR00237">
    <property type="entry name" value="GPCRRHODOPSN"/>
</dbReference>
<name>A0A915IK62_ROMCU</name>
<protein>
    <submittedName>
        <fullName evidence="7">G-protein coupled receptors family 1 profile domain-containing protein</fullName>
    </submittedName>
</protein>
<feature type="transmembrane region" description="Helical" evidence="5">
    <location>
        <begin position="33"/>
        <end position="60"/>
    </location>
</feature>
<organism evidence="6 7">
    <name type="scientific">Romanomermis culicivorax</name>
    <name type="common">Nematode worm</name>
    <dbReference type="NCBI Taxonomy" id="13658"/>
    <lineage>
        <taxon>Eukaryota</taxon>
        <taxon>Metazoa</taxon>
        <taxon>Ecdysozoa</taxon>
        <taxon>Nematoda</taxon>
        <taxon>Enoplea</taxon>
        <taxon>Dorylaimia</taxon>
        <taxon>Mermithida</taxon>
        <taxon>Mermithoidea</taxon>
        <taxon>Mermithidae</taxon>
        <taxon>Romanomermis</taxon>
    </lineage>
</organism>
<keyword evidence="6" id="KW-1185">Reference proteome</keyword>
<dbReference type="GO" id="GO:0016020">
    <property type="term" value="C:membrane"/>
    <property type="evidence" value="ECO:0007669"/>
    <property type="project" value="UniProtKB-SubCell"/>
</dbReference>
<dbReference type="Gene3D" id="1.20.1070.10">
    <property type="entry name" value="Rhodopsin 7-helix transmembrane proteins"/>
    <property type="match status" value="1"/>
</dbReference>
<feature type="transmembrane region" description="Helical" evidence="5">
    <location>
        <begin position="67"/>
        <end position="89"/>
    </location>
</feature>
<dbReference type="AlphaFoldDB" id="A0A915IK62"/>
<evidence type="ECO:0000256" key="2">
    <source>
        <dbReference type="ARBA" id="ARBA00022692"/>
    </source>
</evidence>
<dbReference type="SUPFAM" id="SSF81321">
    <property type="entry name" value="Family A G protein-coupled receptor-like"/>
    <property type="match status" value="1"/>
</dbReference>
<feature type="transmembrane region" description="Helical" evidence="5">
    <location>
        <begin position="95"/>
        <end position="115"/>
    </location>
</feature>
<dbReference type="InterPro" id="IPR000276">
    <property type="entry name" value="GPCR_Rhodpsn"/>
</dbReference>
<dbReference type="InterPro" id="IPR052954">
    <property type="entry name" value="GPCR-Ligand_Int"/>
</dbReference>
<dbReference type="Proteomes" id="UP000887565">
    <property type="component" value="Unplaced"/>
</dbReference>
<evidence type="ECO:0000256" key="5">
    <source>
        <dbReference type="SAM" id="Phobius"/>
    </source>
</evidence>
<keyword evidence="3 5" id="KW-1133">Transmembrane helix</keyword>
<dbReference type="WBParaSite" id="nRc.2.0.1.t14567-RA">
    <property type="protein sequence ID" value="nRc.2.0.1.t14567-RA"/>
    <property type="gene ID" value="nRc.2.0.1.g14567"/>
</dbReference>
<evidence type="ECO:0000313" key="6">
    <source>
        <dbReference type="Proteomes" id="UP000887565"/>
    </source>
</evidence>
<dbReference type="GO" id="GO:0004930">
    <property type="term" value="F:G protein-coupled receptor activity"/>
    <property type="evidence" value="ECO:0007669"/>
    <property type="project" value="InterPro"/>
</dbReference>
<comment type="subcellular location">
    <subcellularLocation>
        <location evidence="1">Membrane</location>
    </subcellularLocation>
</comment>